<dbReference type="Proteomes" id="UP000078148">
    <property type="component" value="Chromosome"/>
</dbReference>
<dbReference type="SUPFAM" id="SSF53474">
    <property type="entry name" value="alpha/beta-Hydrolases"/>
    <property type="match status" value="1"/>
</dbReference>
<dbReference type="STRING" id="1616788.AR543_08940"/>
<name>A0A172ZFG1_9BACL</name>
<dbReference type="OrthoDB" id="2213423at2"/>
<dbReference type="KEGG" id="pbv:AR543_08940"/>
<keyword evidence="4" id="KW-1185">Reference proteome</keyword>
<dbReference type="PANTHER" id="PTHR11487:SF0">
    <property type="entry name" value="S-ACYL FATTY ACID SYNTHASE THIOESTERASE, MEDIUM CHAIN"/>
    <property type="match status" value="1"/>
</dbReference>
<accession>A0A172ZFG1</accession>
<evidence type="ECO:0000313" key="3">
    <source>
        <dbReference type="EMBL" id="ANF96112.1"/>
    </source>
</evidence>
<dbReference type="GO" id="GO:0008610">
    <property type="term" value="P:lipid biosynthetic process"/>
    <property type="evidence" value="ECO:0007669"/>
    <property type="project" value="TreeGrafter"/>
</dbReference>
<dbReference type="AlphaFoldDB" id="A0A172ZFG1"/>
<protein>
    <recommendedName>
        <fullName evidence="2">Thioesterase domain-containing protein</fullName>
    </recommendedName>
</protein>
<dbReference type="InterPro" id="IPR012223">
    <property type="entry name" value="TEII"/>
</dbReference>
<evidence type="ECO:0000259" key="2">
    <source>
        <dbReference type="Pfam" id="PF00975"/>
    </source>
</evidence>
<comment type="similarity">
    <text evidence="1">Belongs to the thioesterase family.</text>
</comment>
<dbReference type="EMBL" id="CP013023">
    <property type="protein sequence ID" value="ANF96112.1"/>
    <property type="molecule type" value="Genomic_DNA"/>
</dbReference>
<dbReference type="Gene3D" id="3.40.50.1820">
    <property type="entry name" value="alpha/beta hydrolase"/>
    <property type="match status" value="1"/>
</dbReference>
<dbReference type="PANTHER" id="PTHR11487">
    <property type="entry name" value="THIOESTERASE"/>
    <property type="match status" value="1"/>
</dbReference>
<evidence type="ECO:0000256" key="1">
    <source>
        <dbReference type="ARBA" id="ARBA00007169"/>
    </source>
</evidence>
<reference evidence="4" key="1">
    <citation type="submission" date="2015-10" db="EMBL/GenBank/DDBJ databases">
        <title>Genome of Paenibacillus bovis sp. nov.</title>
        <authorList>
            <person name="Wu Z."/>
            <person name="Gao C."/>
            <person name="Liu Z."/>
            <person name="Zheng H."/>
        </authorList>
    </citation>
    <scope>NUCLEOTIDE SEQUENCE [LARGE SCALE GENOMIC DNA]</scope>
    <source>
        <strain evidence="4">BD3526</strain>
    </source>
</reference>
<feature type="domain" description="Thioesterase" evidence="2">
    <location>
        <begin position="12"/>
        <end position="236"/>
    </location>
</feature>
<gene>
    <name evidence="3" type="ORF">AR543_08940</name>
</gene>
<dbReference type="Pfam" id="PF00975">
    <property type="entry name" value="Thioesterase"/>
    <property type="match status" value="1"/>
</dbReference>
<dbReference type="RefSeq" id="WP_060533684.1">
    <property type="nucleotide sequence ID" value="NZ_CP013023.1"/>
</dbReference>
<sequence>MQQYNLNARRIRLFAFAYAGGSSTIFNSWKKQLHPDIELIPVELPGHGSRMSEPLLERMEQVIESAWQDIQPYLQDNRDFAFIGHSMGSMLAFEMIHKVHRETGRYPICSFFAGRVPPHISRDHQWGALPDDQFMEKVRTLGGLPDAVLEHEELLQLFLPILRADFRLVEDYRYDGQYPLLPLPIFVMTGEQDDMTNEDIQGWSSYSAISCRYFTYPDGHFFINTCAEQVIRDVNNTFAGIIHSQSSAHRS</sequence>
<proteinExistence type="inferred from homology"/>
<organism evidence="3 4">
    <name type="scientific">Paenibacillus bovis</name>
    <dbReference type="NCBI Taxonomy" id="1616788"/>
    <lineage>
        <taxon>Bacteria</taxon>
        <taxon>Bacillati</taxon>
        <taxon>Bacillota</taxon>
        <taxon>Bacilli</taxon>
        <taxon>Bacillales</taxon>
        <taxon>Paenibacillaceae</taxon>
        <taxon>Paenibacillus</taxon>
    </lineage>
</organism>
<dbReference type="InterPro" id="IPR001031">
    <property type="entry name" value="Thioesterase"/>
</dbReference>
<reference evidence="3 4" key="2">
    <citation type="journal article" date="2016" name="Int. J. Syst. Evol. Microbiol.">
        <title>Paenibacillus bovis sp. nov., isolated from raw yak (Bos grunniens) milk.</title>
        <authorList>
            <person name="Gao C."/>
            <person name="Han J."/>
            <person name="Liu Z."/>
            <person name="Xu X."/>
            <person name="Hang F."/>
            <person name="Wu Z."/>
        </authorList>
    </citation>
    <scope>NUCLEOTIDE SEQUENCE [LARGE SCALE GENOMIC DNA]</scope>
    <source>
        <strain evidence="3 4">BD3526</strain>
    </source>
</reference>
<dbReference type="InterPro" id="IPR029058">
    <property type="entry name" value="AB_hydrolase_fold"/>
</dbReference>
<evidence type="ECO:0000313" key="4">
    <source>
        <dbReference type="Proteomes" id="UP000078148"/>
    </source>
</evidence>